<organism evidence="1 2">
    <name type="scientific">Paramuricea clavata</name>
    <name type="common">Red gorgonian</name>
    <name type="synonym">Violescent sea-whip</name>
    <dbReference type="NCBI Taxonomy" id="317549"/>
    <lineage>
        <taxon>Eukaryota</taxon>
        <taxon>Metazoa</taxon>
        <taxon>Cnidaria</taxon>
        <taxon>Anthozoa</taxon>
        <taxon>Octocorallia</taxon>
        <taxon>Malacalcyonacea</taxon>
        <taxon>Plexauridae</taxon>
        <taxon>Paramuricea</taxon>
    </lineage>
</organism>
<dbReference type="OrthoDB" id="25790at2759"/>
<name>A0A6S7FLM5_PARCT</name>
<protein>
    <submittedName>
        <fullName evidence="1">Transcription initiation factor IIB</fullName>
    </submittedName>
</protein>
<gene>
    <name evidence="1" type="ORF">PACLA_8A029182</name>
</gene>
<comment type="caution">
    <text evidence="1">The sequence shown here is derived from an EMBL/GenBank/DDBJ whole genome shotgun (WGS) entry which is preliminary data.</text>
</comment>
<sequence>MLQRRKIHKRVRFDVNPLLDRDADTPEDEITENNKQIHESEVFEEDPLDASKDFGEGIILTERDFWDYVYSHVWSGRLRVCEGNLLRTLIRVFNELVVNRKLGSAESTQYHQAVQLRGRHRKNTLFVGRAKITTNKFRRKKKKRELKMEDYLASSNNQKNNFRRILNCFPTIFPKGEQTRKHCSLAMFAKGGQTRKHCSLAMFAKGEIGDIAGVADVTIRQSYRLMFPKAAELFPPEFKFFTPIDKLPCS</sequence>
<evidence type="ECO:0000313" key="1">
    <source>
        <dbReference type="EMBL" id="CAB3980705.1"/>
    </source>
</evidence>
<keyword evidence="2" id="KW-1185">Reference proteome</keyword>
<reference evidence="1" key="1">
    <citation type="submission" date="2020-04" db="EMBL/GenBank/DDBJ databases">
        <authorList>
            <person name="Alioto T."/>
            <person name="Alioto T."/>
            <person name="Gomez Garrido J."/>
        </authorList>
    </citation>
    <scope>NUCLEOTIDE SEQUENCE</scope>
    <source>
        <strain evidence="1">A484AB</strain>
    </source>
</reference>
<accession>A0A6S7FLM5</accession>
<proteinExistence type="predicted"/>
<dbReference type="InterPro" id="IPR036915">
    <property type="entry name" value="Cyclin-like_sf"/>
</dbReference>
<evidence type="ECO:0000313" key="2">
    <source>
        <dbReference type="Proteomes" id="UP001152795"/>
    </source>
</evidence>
<dbReference type="SUPFAM" id="SSF47954">
    <property type="entry name" value="Cyclin-like"/>
    <property type="match status" value="1"/>
</dbReference>
<dbReference type="AlphaFoldDB" id="A0A6S7FLM5"/>
<dbReference type="Proteomes" id="UP001152795">
    <property type="component" value="Unassembled WGS sequence"/>
</dbReference>
<dbReference type="Gene3D" id="1.10.472.10">
    <property type="entry name" value="Cyclin-like"/>
    <property type="match status" value="1"/>
</dbReference>
<dbReference type="EMBL" id="CACRXK020000315">
    <property type="protein sequence ID" value="CAB3980705.1"/>
    <property type="molecule type" value="Genomic_DNA"/>
</dbReference>